<proteinExistence type="predicted"/>
<dbReference type="EMBL" id="JAURUR010000012">
    <property type="protein sequence ID" value="MDP9765559.1"/>
    <property type="molecule type" value="Genomic_DNA"/>
</dbReference>
<dbReference type="Proteomes" id="UP001232163">
    <property type="component" value="Unassembled WGS sequence"/>
</dbReference>
<accession>A0ABT9MG30</accession>
<comment type="caution">
    <text evidence="1">The sequence shown here is derived from an EMBL/GenBank/DDBJ whole genome shotgun (WGS) entry which is preliminary data.</text>
</comment>
<organism evidence="1 2">
    <name type="scientific">Deinococcus enclensis</name>
    <dbReference type="NCBI Taxonomy" id="1049582"/>
    <lineage>
        <taxon>Bacteria</taxon>
        <taxon>Thermotogati</taxon>
        <taxon>Deinococcota</taxon>
        <taxon>Deinococci</taxon>
        <taxon>Deinococcales</taxon>
        <taxon>Deinococcaceae</taxon>
        <taxon>Deinococcus</taxon>
    </lineage>
</organism>
<name>A0ABT9MG30_9DEIO</name>
<evidence type="ECO:0000313" key="2">
    <source>
        <dbReference type="Proteomes" id="UP001232163"/>
    </source>
</evidence>
<sequence length="50" mass="5948">MRHDTRTQIQTLRSSTLITVGRTFLLGNCPWRVTKVKPLDDGRYRVTFRR</sequence>
<gene>
    <name evidence="1" type="ORF">QO006_003010</name>
</gene>
<evidence type="ECO:0000313" key="1">
    <source>
        <dbReference type="EMBL" id="MDP9765559.1"/>
    </source>
</evidence>
<keyword evidence="2" id="KW-1185">Reference proteome</keyword>
<protein>
    <submittedName>
        <fullName evidence="1">Uncharacterized protein</fullName>
    </submittedName>
</protein>
<reference evidence="1 2" key="1">
    <citation type="submission" date="2023-07" db="EMBL/GenBank/DDBJ databases">
        <title>Genomic Encyclopedia of Type Strains, Phase IV (KMG-IV): sequencing the most valuable type-strain genomes for metagenomic binning, comparative biology and taxonomic classification.</title>
        <authorList>
            <person name="Goeker M."/>
        </authorList>
    </citation>
    <scope>NUCLEOTIDE SEQUENCE [LARGE SCALE GENOMIC DNA]</scope>
    <source>
        <strain evidence="1 2">NIO-1023</strain>
    </source>
</reference>